<reference evidence="2 3" key="1">
    <citation type="submission" date="2011-01" db="EMBL/GenBank/DDBJ databases">
        <authorList>
            <person name="Weinstock G."/>
            <person name="Sodergren E."/>
            <person name="Clifton S."/>
            <person name="Fulton L."/>
            <person name="Fulton B."/>
            <person name="Courtney L."/>
            <person name="Fronick C."/>
            <person name="Harrison M."/>
            <person name="Strong C."/>
            <person name="Farmer C."/>
            <person name="Delahaunty K."/>
            <person name="Markovic C."/>
            <person name="Hall O."/>
            <person name="Minx P."/>
            <person name="Tomlinson C."/>
            <person name="Mitreva M."/>
            <person name="Hou S."/>
            <person name="Chen J."/>
            <person name="Wollam A."/>
            <person name="Pepin K.H."/>
            <person name="Johnson M."/>
            <person name="Bhonagiri V."/>
            <person name="Zhang X."/>
            <person name="Suruliraj S."/>
            <person name="Warren W."/>
            <person name="Chinwalla A."/>
            <person name="Mardis E.R."/>
            <person name="Wilson R.K."/>
        </authorList>
    </citation>
    <scope>NUCLEOTIDE SEQUENCE [LARGE SCALE GENOMIC DNA]</scope>
    <source>
        <strain evidence="3">DSM 22608 / JCM 16073 / KCTC 15190 / YIT 12066</strain>
    </source>
</reference>
<dbReference type="GO" id="GO:0006270">
    <property type="term" value="P:DNA replication initiation"/>
    <property type="evidence" value="ECO:0007669"/>
    <property type="project" value="TreeGrafter"/>
</dbReference>
<evidence type="ECO:0000259" key="1">
    <source>
        <dbReference type="SMART" id="SM00382"/>
    </source>
</evidence>
<dbReference type="OrthoDB" id="9784878at2"/>
<dbReference type="Gene3D" id="3.40.50.300">
    <property type="entry name" value="P-loop containing nucleotide triphosphate hydrolases"/>
    <property type="match status" value="1"/>
</dbReference>
<evidence type="ECO:0000313" key="2">
    <source>
        <dbReference type="EMBL" id="EFY07133.1"/>
    </source>
</evidence>
<dbReference type="EMBL" id="AEVO01000051">
    <property type="protein sequence ID" value="EFY07133.1"/>
    <property type="molecule type" value="Genomic_DNA"/>
</dbReference>
<dbReference type="HOGENOM" id="CLU_072265_1_1_6"/>
<dbReference type="NCBIfam" id="TIGR03420">
    <property type="entry name" value="DnaA_homol_Hda"/>
    <property type="match status" value="1"/>
</dbReference>
<evidence type="ECO:0000313" key="3">
    <source>
        <dbReference type="Proteomes" id="UP000018458"/>
    </source>
</evidence>
<sequence>MIITPKAPRQEPLALKINDEGFFDSFVPGGNRAAVDLLHEAVLRNKNELFFVFGPQHVGKSHLLNALFREIKDPSSNAFFVDLRLVKDISPLLLSVEPYPIIILDNIDAIAGDSDWELALFGLYNRWIDKGEGTFIASARTSADLIPFLRKDLNTRFENGVSLPLDFLDEKSCCDALQIRAKKRGFIIPEKVAAFLVKHSNRDMDSLVKILDRLDEASLSEQHELTVPFVKKVLSI</sequence>
<accession>E8LK17</accession>
<dbReference type="PANTHER" id="PTHR30050">
    <property type="entry name" value="CHROMOSOMAL REPLICATION INITIATOR PROTEIN DNAA"/>
    <property type="match status" value="1"/>
</dbReference>
<dbReference type="InterPro" id="IPR013317">
    <property type="entry name" value="DnaA_dom"/>
</dbReference>
<dbReference type="Proteomes" id="UP000018458">
    <property type="component" value="Unassembled WGS sequence"/>
</dbReference>
<dbReference type="STRING" id="762983.HMPREF9444_01054"/>
<keyword evidence="3" id="KW-1185">Reference proteome</keyword>
<dbReference type="GO" id="GO:0032297">
    <property type="term" value="P:negative regulation of DNA-templated DNA replication initiation"/>
    <property type="evidence" value="ECO:0007669"/>
    <property type="project" value="InterPro"/>
</dbReference>
<dbReference type="InterPro" id="IPR017788">
    <property type="entry name" value="Hda"/>
</dbReference>
<dbReference type="SMART" id="SM00382">
    <property type="entry name" value="AAA"/>
    <property type="match status" value="1"/>
</dbReference>
<dbReference type="SUPFAM" id="SSF52540">
    <property type="entry name" value="P-loop containing nucleoside triphosphate hydrolases"/>
    <property type="match status" value="1"/>
</dbReference>
<dbReference type="Gene3D" id="1.10.8.60">
    <property type="match status" value="1"/>
</dbReference>
<organism evidence="2 3">
    <name type="scientific">Succinatimonas hippei (strain DSM 22608 / JCM 16073 / KCTC 15190 / YIT 12066)</name>
    <dbReference type="NCBI Taxonomy" id="762983"/>
    <lineage>
        <taxon>Bacteria</taxon>
        <taxon>Pseudomonadati</taxon>
        <taxon>Pseudomonadota</taxon>
        <taxon>Gammaproteobacteria</taxon>
        <taxon>Aeromonadales</taxon>
        <taxon>Succinivibrionaceae</taxon>
        <taxon>Succinatimonas</taxon>
    </lineage>
</organism>
<dbReference type="AlphaFoldDB" id="E8LK17"/>
<comment type="caution">
    <text evidence="2">The sequence shown here is derived from an EMBL/GenBank/DDBJ whole genome shotgun (WGS) entry which is preliminary data.</text>
</comment>
<dbReference type="Pfam" id="PF22688">
    <property type="entry name" value="Hda_lid"/>
    <property type="match status" value="1"/>
</dbReference>
<dbReference type="CDD" id="cd00009">
    <property type="entry name" value="AAA"/>
    <property type="match status" value="1"/>
</dbReference>
<feature type="domain" description="AAA+ ATPase" evidence="1">
    <location>
        <begin position="46"/>
        <end position="161"/>
    </location>
</feature>
<gene>
    <name evidence="2" type="ORF">HMPREF9444_01054</name>
</gene>
<dbReference type="RefSeq" id="WP_009143255.1">
    <property type="nucleotide sequence ID" value="NZ_GL830988.1"/>
</dbReference>
<dbReference type="Pfam" id="PF00308">
    <property type="entry name" value="Bac_DnaA"/>
    <property type="match status" value="1"/>
</dbReference>
<dbReference type="PANTHER" id="PTHR30050:SF5">
    <property type="entry name" value="DNAA REGULATORY INACTIVATOR HDA"/>
    <property type="match status" value="1"/>
</dbReference>
<dbReference type="InterPro" id="IPR027417">
    <property type="entry name" value="P-loop_NTPase"/>
</dbReference>
<name>E8LK17_SUCHY</name>
<dbReference type="InterPro" id="IPR003593">
    <property type="entry name" value="AAA+_ATPase"/>
</dbReference>
<dbReference type="eggNOG" id="COG0593">
    <property type="taxonomic scope" value="Bacteria"/>
</dbReference>
<proteinExistence type="predicted"/>
<dbReference type="InterPro" id="IPR055199">
    <property type="entry name" value="Hda_lid"/>
</dbReference>
<protein>
    <submittedName>
        <fullName evidence="2">Putative DnaA regulatory inactivator Hda</fullName>
    </submittedName>
</protein>